<proteinExistence type="predicted"/>
<dbReference type="Proteomes" id="UP000281553">
    <property type="component" value="Unassembled WGS sequence"/>
</dbReference>
<dbReference type="EMBL" id="UYRU01081293">
    <property type="protein sequence ID" value="VDN31775.1"/>
    <property type="molecule type" value="Genomic_DNA"/>
</dbReference>
<name>A0A3P7MQ01_DIBLA</name>
<accession>A0A3P7MQ01</accession>
<evidence type="ECO:0000313" key="1">
    <source>
        <dbReference type="EMBL" id="VDN31775.1"/>
    </source>
</evidence>
<sequence>MTASRPVQWSSPSCGMPSNRYLSPSRRSIRLLCSSPLRITDYLVYFMKIL</sequence>
<evidence type="ECO:0000313" key="2">
    <source>
        <dbReference type="Proteomes" id="UP000281553"/>
    </source>
</evidence>
<keyword evidence="2" id="KW-1185">Reference proteome</keyword>
<protein>
    <submittedName>
        <fullName evidence="1">Uncharacterized protein</fullName>
    </submittedName>
</protein>
<reference evidence="1 2" key="1">
    <citation type="submission" date="2018-11" db="EMBL/GenBank/DDBJ databases">
        <authorList>
            <consortium name="Pathogen Informatics"/>
        </authorList>
    </citation>
    <scope>NUCLEOTIDE SEQUENCE [LARGE SCALE GENOMIC DNA]</scope>
</reference>
<organism evidence="1 2">
    <name type="scientific">Dibothriocephalus latus</name>
    <name type="common">Fish tapeworm</name>
    <name type="synonym">Diphyllobothrium latum</name>
    <dbReference type="NCBI Taxonomy" id="60516"/>
    <lineage>
        <taxon>Eukaryota</taxon>
        <taxon>Metazoa</taxon>
        <taxon>Spiralia</taxon>
        <taxon>Lophotrochozoa</taxon>
        <taxon>Platyhelminthes</taxon>
        <taxon>Cestoda</taxon>
        <taxon>Eucestoda</taxon>
        <taxon>Diphyllobothriidea</taxon>
        <taxon>Diphyllobothriidae</taxon>
        <taxon>Dibothriocephalus</taxon>
    </lineage>
</organism>
<dbReference type="AlphaFoldDB" id="A0A3P7MQ01"/>
<gene>
    <name evidence="1" type="ORF">DILT_LOCUS15826</name>
</gene>